<gene>
    <name evidence="2" type="ORF">GH723_12155</name>
</gene>
<evidence type="ECO:0000313" key="2">
    <source>
        <dbReference type="EMBL" id="QGG95788.1"/>
    </source>
</evidence>
<dbReference type="RefSeq" id="WP_153759894.1">
    <property type="nucleotide sequence ID" value="NZ_CP045851.1"/>
</dbReference>
<dbReference type="AlphaFoldDB" id="A0A5Q2RG55"/>
<organism evidence="2 3">
    <name type="scientific">Actinomarinicola tropica</name>
    <dbReference type="NCBI Taxonomy" id="2789776"/>
    <lineage>
        <taxon>Bacteria</taxon>
        <taxon>Bacillati</taxon>
        <taxon>Actinomycetota</taxon>
        <taxon>Acidimicrobiia</taxon>
        <taxon>Acidimicrobiales</taxon>
        <taxon>Iamiaceae</taxon>
        <taxon>Actinomarinicola</taxon>
    </lineage>
</organism>
<feature type="compositionally biased region" description="Low complexity" evidence="1">
    <location>
        <begin position="27"/>
        <end position="43"/>
    </location>
</feature>
<dbReference type="Proteomes" id="UP000334019">
    <property type="component" value="Chromosome"/>
</dbReference>
<dbReference type="EMBL" id="CP045851">
    <property type="protein sequence ID" value="QGG95788.1"/>
    <property type="molecule type" value="Genomic_DNA"/>
</dbReference>
<name>A0A5Q2RG55_9ACTN</name>
<evidence type="ECO:0000256" key="1">
    <source>
        <dbReference type="SAM" id="MobiDB-lite"/>
    </source>
</evidence>
<evidence type="ECO:0000313" key="3">
    <source>
        <dbReference type="Proteomes" id="UP000334019"/>
    </source>
</evidence>
<protein>
    <submittedName>
        <fullName evidence="2">Uncharacterized protein</fullName>
    </submittedName>
</protein>
<keyword evidence="3" id="KW-1185">Reference proteome</keyword>
<dbReference type="KEGG" id="atq:GH723_12155"/>
<proteinExistence type="predicted"/>
<feature type="region of interest" description="Disordered" evidence="1">
    <location>
        <begin position="21"/>
        <end position="43"/>
    </location>
</feature>
<sequence>MRVRTGAAVVAVIAVLGGCSADRDRASPTTTTEAPPAAADAQTGDADLLRSYVDAVNRGDLDTADEMRCTPVRAEDEQTLESIASQARRLVEERGPTVVVSIEPVDTGFYPPMEGGDPAAYAMTIANDDSDEGRLLVHVVTEDGGRRLCGSNPEAAERLHGEARPALGDLGPTSVGPRDLMPDVQLADHEVVYDERGTPPDGATDSWGRSWQHHEHGGCSTGAYRFGEGGAPAWAAELLADYLPDAIDSFELPGRDGVVGVRVLALGWLSVQPPGSGPYVDELVALRGDTVLWAGCGAMEPGSGHEQTIRLMDAMLDNADG</sequence>
<reference evidence="2 3" key="1">
    <citation type="submission" date="2019-11" db="EMBL/GenBank/DDBJ databases">
        <authorList>
            <person name="He Y."/>
        </authorList>
    </citation>
    <scope>NUCLEOTIDE SEQUENCE [LARGE SCALE GENOMIC DNA]</scope>
    <source>
        <strain evidence="2 3">SCSIO 58843</strain>
    </source>
</reference>
<accession>A0A5Q2RG55</accession>